<gene>
    <name evidence="2" type="ORF">AB1Y20_011693</name>
</gene>
<dbReference type="AlphaFoldDB" id="A0AB34IJV2"/>
<dbReference type="SUPFAM" id="SSF55718">
    <property type="entry name" value="SCP-like"/>
    <property type="match status" value="2"/>
</dbReference>
<reference evidence="2 3" key="1">
    <citation type="journal article" date="2024" name="Science">
        <title>Giant polyketide synthase enzymes in the biosynthesis of giant marine polyether toxins.</title>
        <authorList>
            <person name="Fallon T.R."/>
            <person name="Shende V.V."/>
            <person name="Wierzbicki I.H."/>
            <person name="Pendleton A.L."/>
            <person name="Watervoot N.F."/>
            <person name="Auber R.P."/>
            <person name="Gonzalez D.J."/>
            <person name="Wisecaver J.H."/>
            <person name="Moore B.S."/>
        </authorList>
    </citation>
    <scope>NUCLEOTIDE SEQUENCE [LARGE SCALE GENOMIC DNA]</scope>
    <source>
        <strain evidence="2 3">12B1</strain>
    </source>
</reference>
<evidence type="ECO:0000259" key="1">
    <source>
        <dbReference type="Pfam" id="PF02036"/>
    </source>
</evidence>
<accession>A0AB34IJV2</accession>
<dbReference type="Pfam" id="PF02036">
    <property type="entry name" value="SCP2"/>
    <property type="match status" value="2"/>
</dbReference>
<protein>
    <recommendedName>
        <fullName evidence="1">SCP2 domain-containing protein</fullName>
    </recommendedName>
</protein>
<keyword evidence="3" id="KW-1185">Reference proteome</keyword>
<dbReference type="PANTHER" id="PTHR10094:SF25">
    <property type="entry name" value="SCP2 STEROL-BINDING DOMAIN-CONTAINING PROTEIN 1"/>
    <property type="match status" value="1"/>
</dbReference>
<feature type="domain" description="SCP2" evidence="1">
    <location>
        <begin position="154"/>
        <end position="246"/>
    </location>
</feature>
<evidence type="ECO:0000313" key="2">
    <source>
        <dbReference type="EMBL" id="KAL1499490.1"/>
    </source>
</evidence>
<dbReference type="GO" id="GO:0005829">
    <property type="term" value="C:cytosol"/>
    <property type="evidence" value="ECO:0007669"/>
    <property type="project" value="TreeGrafter"/>
</dbReference>
<proteinExistence type="predicted"/>
<dbReference type="InterPro" id="IPR036527">
    <property type="entry name" value="SCP2_sterol-bd_dom_sf"/>
</dbReference>
<dbReference type="Gene3D" id="3.30.1050.10">
    <property type="entry name" value="SCP2 sterol-binding domain"/>
    <property type="match status" value="2"/>
</dbReference>
<dbReference type="EMBL" id="JBGBPQ010000025">
    <property type="protein sequence ID" value="KAL1499490.1"/>
    <property type="molecule type" value="Genomic_DNA"/>
</dbReference>
<organism evidence="2 3">
    <name type="scientific">Prymnesium parvum</name>
    <name type="common">Toxic golden alga</name>
    <dbReference type="NCBI Taxonomy" id="97485"/>
    <lineage>
        <taxon>Eukaryota</taxon>
        <taxon>Haptista</taxon>
        <taxon>Haptophyta</taxon>
        <taxon>Prymnesiophyceae</taxon>
        <taxon>Prymnesiales</taxon>
        <taxon>Prymnesiaceae</taxon>
        <taxon>Prymnesium</taxon>
    </lineage>
</organism>
<evidence type="ECO:0000313" key="3">
    <source>
        <dbReference type="Proteomes" id="UP001515480"/>
    </source>
</evidence>
<comment type="caution">
    <text evidence="2">The sequence shown here is derived from an EMBL/GenBank/DDBJ whole genome shotgun (WGS) entry which is preliminary data.</text>
</comment>
<dbReference type="InterPro" id="IPR003033">
    <property type="entry name" value="SCP2_sterol-bd_dom"/>
</dbReference>
<name>A0AB34IJV2_PRYPA</name>
<feature type="domain" description="SCP2" evidence="1">
    <location>
        <begin position="25"/>
        <end position="108"/>
    </location>
</feature>
<dbReference type="PANTHER" id="PTHR10094">
    <property type="entry name" value="STEROL CARRIER PROTEIN 2 SCP-2 FAMILY PROTEIN"/>
    <property type="match status" value="1"/>
</dbReference>
<sequence length="252" mass="25481">MGFSSPEDVFTTLRHALVSDPALGGKVGGCLQFVITHTAGPSEWFVDAKAAVVKSEKAAHAQCTITISEADFMAMAAGKLTGMAAFMGGKMKLKGNMGLAQKFNTLIDVARKMDAPAAAAAAAAPAAAPAAVPAEAAGFESARVFAQIGARLGGDPSLLRKVNGVFLFHITGGAGGATSTWTVDAKTDGTVTAGEGAKPDCTITISDANFMAMASGKLTGMAAFMGGKMKLKGNMGLAQKFGALLDSSKSKL</sequence>
<dbReference type="Proteomes" id="UP001515480">
    <property type="component" value="Unassembled WGS sequence"/>
</dbReference>